<keyword evidence="3" id="KW-1185">Reference proteome</keyword>
<organism evidence="2 3">
    <name type="scientific">Uabimicrobium amorphum</name>
    <dbReference type="NCBI Taxonomy" id="2596890"/>
    <lineage>
        <taxon>Bacteria</taxon>
        <taxon>Pseudomonadati</taxon>
        <taxon>Planctomycetota</taxon>
        <taxon>Candidatus Uabimicrobiia</taxon>
        <taxon>Candidatus Uabimicrobiales</taxon>
        <taxon>Candidatus Uabimicrobiaceae</taxon>
        <taxon>Candidatus Uabimicrobium</taxon>
    </lineage>
</organism>
<protein>
    <recommendedName>
        <fullName evidence="4">Helix-turn-helix domain-containing protein</fullName>
    </recommendedName>
</protein>
<evidence type="ECO:0008006" key="4">
    <source>
        <dbReference type="Google" id="ProtNLM"/>
    </source>
</evidence>
<evidence type="ECO:0000256" key="1">
    <source>
        <dbReference type="SAM" id="Phobius"/>
    </source>
</evidence>
<keyword evidence="1" id="KW-0472">Membrane</keyword>
<gene>
    <name evidence="2" type="ORF">UABAM_01715</name>
</gene>
<accession>A0A5S9IK66</accession>
<reference evidence="2 3" key="1">
    <citation type="submission" date="2019-08" db="EMBL/GenBank/DDBJ databases">
        <title>Complete genome sequence of Candidatus Uab amorphum.</title>
        <authorList>
            <person name="Shiratori T."/>
            <person name="Suzuki S."/>
            <person name="Kakizawa Y."/>
            <person name="Ishida K."/>
        </authorList>
    </citation>
    <scope>NUCLEOTIDE SEQUENCE [LARGE SCALE GENOMIC DNA]</scope>
    <source>
        <strain evidence="2 3">SRT547</strain>
    </source>
</reference>
<feature type="transmembrane region" description="Helical" evidence="1">
    <location>
        <begin position="12"/>
        <end position="33"/>
    </location>
</feature>
<keyword evidence="1" id="KW-1133">Transmembrane helix</keyword>
<dbReference type="EMBL" id="AP019860">
    <property type="protein sequence ID" value="BBM83363.1"/>
    <property type="molecule type" value="Genomic_DNA"/>
</dbReference>
<proteinExistence type="predicted"/>
<name>A0A5S9IK66_UABAM</name>
<evidence type="ECO:0000313" key="3">
    <source>
        <dbReference type="Proteomes" id="UP000326354"/>
    </source>
</evidence>
<sequence length="133" mass="15616">MINKPVGSPYLFYFFIAIKINIGYFFINSNLPLKTLVAIKNKEGGYLNNQIVKIIYELQQDIKQIKQQLSIESINKRYTLEEVAELSGRCVQTIKNHKRAGFLKERYPLAKKKFDAKDVDNYLRGCKEDRHER</sequence>
<dbReference type="AlphaFoldDB" id="A0A5S9IK66"/>
<dbReference type="KEGG" id="uam:UABAM_01715"/>
<dbReference type="Proteomes" id="UP000326354">
    <property type="component" value="Chromosome"/>
</dbReference>
<keyword evidence="1" id="KW-0812">Transmembrane</keyword>
<evidence type="ECO:0000313" key="2">
    <source>
        <dbReference type="EMBL" id="BBM83363.1"/>
    </source>
</evidence>